<evidence type="ECO:0000313" key="2">
    <source>
        <dbReference type="EMBL" id="KDQ50061.1"/>
    </source>
</evidence>
<dbReference type="EMBL" id="KL197767">
    <property type="protein sequence ID" value="KDQ50061.1"/>
    <property type="molecule type" value="Genomic_DNA"/>
</dbReference>
<dbReference type="STRING" id="933084.A0A067PHW4"/>
<accession>A0A067PHW4</accession>
<reference evidence="3" key="1">
    <citation type="journal article" date="2014" name="Proc. Natl. Acad. Sci. U.S.A.">
        <title>Extensive sampling of basidiomycete genomes demonstrates inadequacy of the white-rot/brown-rot paradigm for wood decay fungi.</title>
        <authorList>
            <person name="Riley R."/>
            <person name="Salamov A.A."/>
            <person name="Brown D.W."/>
            <person name="Nagy L.G."/>
            <person name="Floudas D."/>
            <person name="Held B.W."/>
            <person name="Levasseur A."/>
            <person name="Lombard V."/>
            <person name="Morin E."/>
            <person name="Otillar R."/>
            <person name="Lindquist E.A."/>
            <person name="Sun H."/>
            <person name="LaButti K.M."/>
            <person name="Schmutz J."/>
            <person name="Jabbour D."/>
            <person name="Luo H."/>
            <person name="Baker S.E."/>
            <person name="Pisabarro A.G."/>
            <person name="Walton J.D."/>
            <person name="Blanchette R.A."/>
            <person name="Henrissat B."/>
            <person name="Martin F."/>
            <person name="Cullen D."/>
            <person name="Hibbett D.S."/>
            <person name="Grigoriev I.V."/>
        </authorList>
    </citation>
    <scope>NUCLEOTIDE SEQUENCE [LARGE SCALE GENOMIC DNA]</scope>
    <source>
        <strain evidence="3">MUCL 33604</strain>
    </source>
</reference>
<feature type="non-terminal residue" evidence="2">
    <location>
        <position position="1"/>
    </location>
</feature>
<feature type="domain" description="HAM1-like N-terminal" evidence="1">
    <location>
        <begin position="3"/>
        <end position="65"/>
    </location>
</feature>
<proteinExistence type="predicted"/>
<dbReference type="PANTHER" id="PTHR31138:SF1">
    <property type="entry name" value="PDZ DOMAIN-CONTAINING PROTEIN"/>
    <property type="match status" value="1"/>
</dbReference>
<feature type="non-terminal residue" evidence="2">
    <location>
        <position position="65"/>
    </location>
</feature>
<evidence type="ECO:0000259" key="1">
    <source>
        <dbReference type="Pfam" id="PF19343"/>
    </source>
</evidence>
<dbReference type="AlphaFoldDB" id="A0A067PHW4"/>
<keyword evidence="3" id="KW-1185">Reference proteome</keyword>
<evidence type="ECO:0000313" key="3">
    <source>
        <dbReference type="Proteomes" id="UP000027265"/>
    </source>
</evidence>
<dbReference type="Pfam" id="PF19343">
    <property type="entry name" value="HAM1_N"/>
    <property type="match status" value="1"/>
</dbReference>
<dbReference type="OrthoDB" id="19394at2759"/>
<sequence length="65" mass="7650">RISRMPDNAQIERTLRYVEDKSPVNLDKLSPDGKKLIQDTRDIIETARLMFKGKNADEPFQNFVW</sequence>
<name>A0A067PHW4_9AGAM</name>
<dbReference type="Proteomes" id="UP000027265">
    <property type="component" value="Unassembled WGS sequence"/>
</dbReference>
<dbReference type="InterPro" id="IPR045967">
    <property type="entry name" value="HAM1-like_N"/>
</dbReference>
<dbReference type="PANTHER" id="PTHR31138">
    <property type="entry name" value="CHROMOSOME 19, WHOLE GENOME SHOTGUN SEQUENCE"/>
    <property type="match status" value="1"/>
</dbReference>
<organism evidence="2 3">
    <name type="scientific">Jaapia argillacea MUCL 33604</name>
    <dbReference type="NCBI Taxonomy" id="933084"/>
    <lineage>
        <taxon>Eukaryota</taxon>
        <taxon>Fungi</taxon>
        <taxon>Dikarya</taxon>
        <taxon>Basidiomycota</taxon>
        <taxon>Agaricomycotina</taxon>
        <taxon>Agaricomycetes</taxon>
        <taxon>Agaricomycetidae</taxon>
        <taxon>Jaapiales</taxon>
        <taxon>Jaapiaceae</taxon>
        <taxon>Jaapia</taxon>
    </lineage>
</organism>
<gene>
    <name evidence="2" type="ORF">JAAARDRAFT_91460</name>
</gene>
<dbReference type="HOGENOM" id="CLU_2855894_0_0_1"/>
<protein>
    <recommendedName>
        <fullName evidence="1">HAM1-like N-terminal domain-containing protein</fullName>
    </recommendedName>
</protein>
<dbReference type="InParanoid" id="A0A067PHW4"/>